<dbReference type="GO" id="GO:0016787">
    <property type="term" value="F:hydrolase activity"/>
    <property type="evidence" value="ECO:0007669"/>
    <property type="project" value="UniProtKB-KW"/>
</dbReference>
<dbReference type="Gene3D" id="3.40.50.300">
    <property type="entry name" value="P-loop containing nucleotide triphosphate hydrolases"/>
    <property type="match status" value="2"/>
</dbReference>
<feature type="region of interest" description="Disordered" evidence="1">
    <location>
        <begin position="159"/>
        <end position="184"/>
    </location>
</feature>
<dbReference type="OrthoDB" id="6362633at2759"/>
<dbReference type="RefSeq" id="XP_033461704.1">
    <property type="nucleotide sequence ID" value="XM_033599495.1"/>
</dbReference>
<gene>
    <name evidence="3" type="ORF">K489DRAFT_187569</name>
</gene>
<dbReference type="AlphaFoldDB" id="A0A6J3M9Z6"/>
<name>A0A6J3M9Z6_9PEZI</name>
<protein>
    <submittedName>
        <fullName evidence="3">P-loop containing nucleoside triphosphate hydrolase protein</fullName>
    </submittedName>
</protein>
<dbReference type="GeneID" id="54357294"/>
<evidence type="ECO:0000313" key="2">
    <source>
        <dbReference type="Proteomes" id="UP000504637"/>
    </source>
</evidence>
<reference evidence="3" key="3">
    <citation type="submission" date="2025-08" db="UniProtKB">
        <authorList>
            <consortium name="RefSeq"/>
        </authorList>
    </citation>
    <scope>IDENTIFICATION</scope>
    <source>
        <strain evidence="3">CBS 342.82</strain>
    </source>
</reference>
<dbReference type="SUPFAM" id="SSF52540">
    <property type="entry name" value="P-loop containing nucleoside triphosphate hydrolases"/>
    <property type="match status" value="1"/>
</dbReference>
<sequence>MDDQVQRLVDKAWKLHEELPASKRLLIAISGIPGSGKTTLAKTLVTRLNDHHKEASPALGQHLSLAAFIPLDGFHYTRAHLSSMPNPTLAHARRGAAFTFDAPGFLALVQKLREPILPETSTVHAPSFDHAGKDPVEGRIGVPSTVRIVVFEGNYLSLGKTSSSSSKESEKEGEETGEDDPARKIAPEWKAAAELMDELWFVEVEESIARKRLIRRHVASGICKDEEEAARRADENDLVNGRQILEGRLDVQEIIVSKEDEEWKPAETETT</sequence>
<proteinExistence type="predicted"/>
<keyword evidence="2" id="KW-1185">Reference proteome</keyword>
<dbReference type="PANTHER" id="PTHR10285">
    <property type="entry name" value="URIDINE KINASE"/>
    <property type="match status" value="1"/>
</dbReference>
<evidence type="ECO:0000256" key="1">
    <source>
        <dbReference type="SAM" id="MobiDB-lite"/>
    </source>
</evidence>
<accession>A0A6J3M9Z6</accession>
<evidence type="ECO:0000313" key="3">
    <source>
        <dbReference type="RefSeq" id="XP_033461704.1"/>
    </source>
</evidence>
<reference evidence="3" key="2">
    <citation type="submission" date="2020-04" db="EMBL/GenBank/DDBJ databases">
        <authorList>
            <consortium name="NCBI Genome Project"/>
        </authorList>
    </citation>
    <scope>NUCLEOTIDE SEQUENCE</scope>
    <source>
        <strain evidence="3">CBS 342.82</strain>
    </source>
</reference>
<dbReference type="Proteomes" id="UP000504637">
    <property type="component" value="Unplaced"/>
</dbReference>
<dbReference type="InterPro" id="IPR027417">
    <property type="entry name" value="P-loop_NTPase"/>
</dbReference>
<organism evidence="3">
    <name type="scientific">Dissoconium aciculare CBS 342.82</name>
    <dbReference type="NCBI Taxonomy" id="1314786"/>
    <lineage>
        <taxon>Eukaryota</taxon>
        <taxon>Fungi</taxon>
        <taxon>Dikarya</taxon>
        <taxon>Ascomycota</taxon>
        <taxon>Pezizomycotina</taxon>
        <taxon>Dothideomycetes</taxon>
        <taxon>Dothideomycetidae</taxon>
        <taxon>Mycosphaerellales</taxon>
        <taxon>Dissoconiaceae</taxon>
        <taxon>Dissoconium</taxon>
    </lineage>
</organism>
<reference evidence="3" key="1">
    <citation type="submission" date="2020-01" db="EMBL/GenBank/DDBJ databases">
        <authorList>
            <consortium name="DOE Joint Genome Institute"/>
            <person name="Haridas S."/>
            <person name="Albert R."/>
            <person name="Binder M."/>
            <person name="Bloem J."/>
            <person name="Labutti K."/>
            <person name="Salamov A."/>
            <person name="Andreopoulos B."/>
            <person name="Baker S.E."/>
            <person name="Barry K."/>
            <person name="Bills G."/>
            <person name="Bluhm B.H."/>
            <person name="Cannon C."/>
            <person name="Castanera R."/>
            <person name="Culley D.E."/>
            <person name="Daum C."/>
            <person name="Ezra D."/>
            <person name="Gonzalez J.B."/>
            <person name="Henrissat B."/>
            <person name="Kuo A."/>
            <person name="Liang C."/>
            <person name="Lipzen A."/>
            <person name="Lutzoni F."/>
            <person name="Magnuson J."/>
            <person name="Mondo S."/>
            <person name="Nolan M."/>
            <person name="Ohm R."/>
            <person name="Pangilinan J."/>
            <person name="Park H.-J."/>
            <person name="Ramirez L."/>
            <person name="Alfaro M."/>
            <person name="Sun H."/>
            <person name="Tritt A."/>
            <person name="Yoshinaga Y."/>
            <person name="Zwiers L.-H."/>
            <person name="Turgeon B.G."/>
            <person name="Goodwin S.B."/>
            <person name="Spatafora J.W."/>
            <person name="Crous P.W."/>
            <person name="Grigoriev I.V."/>
        </authorList>
    </citation>
    <scope>NUCLEOTIDE SEQUENCE</scope>
    <source>
        <strain evidence="3">CBS 342.82</strain>
    </source>
</reference>
<keyword evidence="3" id="KW-0378">Hydrolase</keyword>